<keyword evidence="4" id="KW-1185">Reference proteome</keyword>
<name>A0AAE1EQA5_PETCI</name>
<dbReference type="PANTHER" id="PTHR38537">
    <property type="entry name" value="JITTERBUG, ISOFORM N"/>
    <property type="match status" value="1"/>
</dbReference>
<dbReference type="InterPro" id="IPR001715">
    <property type="entry name" value="CH_dom"/>
</dbReference>
<accession>A0AAE1EQA5</accession>
<comment type="caution">
    <text evidence="3">The sequence shown here is derived from an EMBL/GenBank/DDBJ whole genome shotgun (WGS) entry which is preliminary data.</text>
</comment>
<dbReference type="Pfam" id="PF00307">
    <property type="entry name" value="CH"/>
    <property type="match status" value="1"/>
</dbReference>
<evidence type="ECO:0000313" key="3">
    <source>
        <dbReference type="EMBL" id="KAK3859467.1"/>
    </source>
</evidence>
<sequence length="119" mass="13717">MDEEEKFRMHHAGLLARSAEGHAAKGMRIKDQEDMWVEIQHHTFRNWVNVQLRDTGLRVEDLSEDLRDGLALVTLVEVLQKRRLRKVKRVLNQHQALENVTTALNAISDDGIKLVNIGE</sequence>
<evidence type="ECO:0000256" key="1">
    <source>
        <dbReference type="ARBA" id="ARBA00022737"/>
    </source>
</evidence>
<feature type="domain" description="Calponin-homology (CH)" evidence="2">
    <location>
        <begin position="38"/>
        <end position="119"/>
    </location>
</feature>
<dbReference type="InterPro" id="IPR036872">
    <property type="entry name" value="CH_dom_sf"/>
</dbReference>
<evidence type="ECO:0000313" key="4">
    <source>
        <dbReference type="Proteomes" id="UP001286313"/>
    </source>
</evidence>
<dbReference type="InterPro" id="IPR044801">
    <property type="entry name" value="Filamin"/>
</dbReference>
<dbReference type="Proteomes" id="UP001286313">
    <property type="component" value="Unassembled WGS sequence"/>
</dbReference>
<dbReference type="Gene3D" id="1.10.418.10">
    <property type="entry name" value="Calponin-like domain"/>
    <property type="match status" value="1"/>
</dbReference>
<dbReference type="EMBL" id="JAWQEG010005020">
    <property type="protein sequence ID" value="KAK3859467.1"/>
    <property type="molecule type" value="Genomic_DNA"/>
</dbReference>
<reference evidence="3" key="1">
    <citation type="submission" date="2023-10" db="EMBL/GenBank/DDBJ databases">
        <title>Genome assemblies of two species of porcelain crab, Petrolisthes cinctipes and Petrolisthes manimaculis (Anomura: Porcellanidae).</title>
        <authorList>
            <person name="Angst P."/>
        </authorList>
    </citation>
    <scope>NUCLEOTIDE SEQUENCE</scope>
    <source>
        <strain evidence="3">PB745_01</strain>
        <tissue evidence="3">Gill</tissue>
    </source>
</reference>
<dbReference type="GO" id="GO:0051015">
    <property type="term" value="F:actin filament binding"/>
    <property type="evidence" value="ECO:0007669"/>
    <property type="project" value="InterPro"/>
</dbReference>
<organism evidence="3 4">
    <name type="scientific">Petrolisthes cinctipes</name>
    <name type="common">Flat porcelain crab</name>
    <dbReference type="NCBI Taxonomy" id="88211"/>
    <lineage>
        <taxon>Eukaryota</taxon>
        <taxon>Metazoa</taxon>
        <taxon>Ecdysozoa</taxon>
        <taxon>Arthropoda</taxon>
        <taxon>Crustacea</taxon>
        <taxon>Multicrustacea</taxon>
        <taxon>Malacostraca</taxon>
        <taxon>Eumalacostraca</taxon>
        <taxon>Eucarida</taxon>
        <taxon>Decapoda</taxon>
        <taxon>Pleocyemata</taxon>
        <taxon>Anomura</taxon>
        <taxon>Galatheoidea</taxon>
        <taxon>Porcellanidae</taxon>
        <taxon>Petrolisthes</taxon>
    </lineage>
</organism>
<keyword evidence="1" id="KW-0677">Repeat</keyword>
<dbReference type="PROSITE" id="PS50021">
    <property type="entry name" value="CH"/>
    <property type="match status" value="1"/>
</dbReference>
<dbReference type="PANTHER" id="PTHR38537:SF13">
    <property type="entry name" value="JITTERBUG, ISOFORM N"/>
    <property type="match status" value="1"/>
</dbReference>
<evidence type="ECO:0000259" key="2">
    <source>
        <dbReference type="PROSITE" id="PS50021"/>
    </source>
</evidence>
<gene>
    <name evidence="3" type="ORF">Pcinc_034425</name>
</gene>
<protein>
    <recommendedName>
        <fullName evidence="2">Calponin-homology (CH) domain-containing protein</fullName>
    </recommendedName>
</protein>
<dbReference type="AlphaFoldDB" id="A0AAE1EQA5"/>
<proteinExistence type="predicted"/>
<dbReference type="SUPFAM" id="SSF47576">
    <property type="entry name" value="Calponin-homology domain, CH-domain"/>
    <property type="match status" value="1"/>
</dbReference>
<dbReference type="GO" id="GO:0030036">
    <property type="term" value="P:actin cytoskeleton organization"/>
    <property type="evidence" value="ECO:0007669"/>
    <property type="project" value="InterPro"/>
</dbReference>